<dbReference type="OrthoDB" id="10020397at2"/>
<feature type="region of interest" description="Disordered" evidence="1">
    <location>
        <begin position="80"/>
        <end position="145"/>
    </location>
</feature>
<accession>A0A345D9E3</accession>
<evidence type="ECO:0000313" key="3">
    <source>
        <dbReference type="Proteomes" id="UP000252182"/>
    </source>
</evidence>
<dbReference type="RefSeq" id="WP_114562226.1">
    <property type="nucleotide sequence ID" value="NZ_CP031124.1"/>
</dbReference>
<reference evidence="3" key="1">
    <citation type="submission" date="2018-07" db="EMBL/GenBank/DDBJ databases">
        <authorList>
            <person name="Kim H."/>
        </authorList>
    </citation>
    <scope>NUCLEOTIDE SEQUENCE [LARGE SCALE GENOMIC DNA]</scope>
    <source>
        <strain evidence="3">F02</strain>
    </source>
</reference>
<dbReference type="AlphaFoldDB" id="A0A345D9E3"/>
<dbReference type="KEGG" id="hyf:DTO96_100698"/>
<sequence>MRTKILISLLAINLVLALYGLGRFDGLLAPAYQRTAYLNAQGQAPVIAPPPVAAPKIATQKMVIPPTAPAMPAVAPVTPPSVATTAPAANHTASSTASTTNKASIKTNSNPAPTNMATAAPTQKTTTASSTSKKTNRPTQMASTNYEEPVYEPVRIAPQPAAPSPVRTESPVVSSGTLQRHQVNKNIASMCQNSVGAWLPCH</sequence>
<evidence type="ECO:0000313" key="2">
    <source>
        <dbReference type="EMBL" id="AXF84981.1"/>
    </source>
</evidence>
<keyword evidence="3" id="KW-1185">Reference proteome</keyword>
<proteinExistence type="predicted"/>
<protein>
    <submittedName>
        <fullName evidence="2">Uncharacterized protein</fullName>
    </submittedName>
</protein>
<dbReference type="Proteomes" id="UP000252182">
    <property type="component" value="Chromosome"/>
</dbReference>
<dbReference type="EMBL" id="CP031124">
    <property type="protein sequence ID" value="AXF84981.1"/>
    <property type="molecule type" value="Genomic_DNA"/>
</dbReference>
<organism evidence="2 3">
    <name type="scientific">Ephemeroptericola cinctiostellae</name>
    <dbReference type="NCBI Taxonomy" id="2268024"/>
    <lineage>
        <taxon>Bacteria</taxon>
        <taxon>Pseudomonadati</taxon>
        <taxon>Pseudomonadota</taxon>
        <taxon>Betaproteobacteria</taxon>
        <taxon>Burkholderiales</taxon>
        <taxon>Burkholderiaceae</taxon>
        <taxon>Ephemeroptericola</taxon>
    </lineage>
</organism>
<feature type="region of interest" description="Disordered" evidence="1">
    <location>
        <begin position="158"/>
        <end position="178"/>
    </location>
</feature>
<name>A0A345D9E3_9BURK</name>
<gene>
    <name evidence="2" type="ORF">DTO96_100698</name>
</gene>
<feature type="compositionally biased region" description="Low complexity" evidence="1">
    <location>
        <begin position="80"/>
        <end position="133"/>
    </location>
</feature>
<evidence type="ECO:0000256" key="1">
    <source>
        <dbReference type="SAM" id="MobiDB-lite"/>
    </source>
</evidence>